<dbReference type="GO" id="GO:0006412">
    <property type="term" value="P:translation"/>
    <property type="evidence" value="ECO:0007669"/>
    <property type="project" value="InterPro"/>
</dbReference>
<dbReference type="GO" id="GO:0003735">
    <property type="term" value="F:structural constituent of ribosome"/>
    <property type="evidence" value="ECO:0007669"/>
    <property type="project" value="InterPro"/>
</dbReference>
<dbReference type="PANTHER" id="PTHR11229">
    <property type="entry name" value="50S RIBOSOMAL PROTEIN L3"/>
    <property type="match status" value="1"/>
</dbReference>
<comment type="similarity">
    <text evidence="1">Belongs to the universal ribosomal protein uL3 family.</text>
</comment>
<comment type="caution">
    <text evidence="5">The sequence shown here is derived from an EMBL/GenBank/DDBJ whole genome shotgun (WGS) entry which is preliminary data.</text>
</comment>
<organism evidence="5 6">
    <name type="scientific">Maudiozyma humilis</name>
    <name type="common">Sour dough yeast</name>
    <name type="synonym">Kazachstania humilis</name>
    <dbReference type="NCBI Taxonomy" id="51915"/>
    <lineage>
        <taxon>Eukaryota</taxon>
        <taxon>Fungi</taxon>
        <taxon>Dikarya</taxon>
        <taxon>Ascomycota</taxon>
        <taxon>Saccharomycotina</taxon>
        <taxon>Saccharomycetes</taxon>
        <taxon>Saccharomycetales</taxon>
        <taxon>Saccharomycetaceae</taxon>
        <taxon>Maudiozyma</taxon>
    </lineage>
</organism>
<evidence type="ECO:0000256" key="4">
    <source>
        <dbReference type="ARBA" id="ARBA00035209"/>
    </source>
</evidence>
<dbReference type="GO" id="GO:0005762">
    <property type="term" value="C:mitochondrial large ribosomal subunit"/>
    <property type="evidence" value="ECO:0007669"/>
    <property type="project" value="TreeGrafter"/>
</dbReference>
<evidence type="ECO:0000256" key="1">
    <source>
        <dbReference type="ARBA" id="ARBA00006540"/>
    </source>
</evidence>
<proteinExistence type="inferred from homology"/>
<dbReference type="FunFam" id="2.40.30.10:FF:000004">
    <property type="entry name" value="50S ribosomal protein L3"/>
    <property type="match status" value="1"/>
</dbReference>
<protein>
    <recommendedName>
        <fullName evidence="4">Large ribosomal subunit protein uL3m</fullName>
    </recommendedName>
</protein>
<dbReference type="Pfam" id="PF00297">
    <property type="entry name" value="Ribosomal_L3"/>
    <property type="match status" value="1"/>
</dbReference>
<dbReference type="SUPFAM" id="SSF50447">
    <property type="entry name" value="Translation proteins"/>
    <property type="match status" value="1"/>
</dbReference>
<dbReference type="InterPro" id="IPR000597">
    <property type="entry name" value="Ribosomal_uL3"/>
</dbReference>
<dbReference type="InterPro" id="IPR009000">
    <property type="entry name" value="Transl_B-barrel_sf"/>
</dbReference>
<reference evidence="5 6" key="1">
    <citation type="journal article" date="2023" name="Elife">
        <title>Identification of key yeast species and microbe-microbe interactions impacting larval growth of Drosophila in the wild.</title>
        <authorList>
            <person name="Mure A."/>
            <person name="Sugiura Y."/>
            <person name="Maeda R."/>
            <person name="Honda K."/>
            <person name="Sakurai N."/>
            <person name="Takahashi Y."/>
            <person name="Watada M."/>
            <person name="Katoh T."/>
            <person name="Gotoh A."/>
            <person name="Gotoh Y."/>
            <person name="Taniguchi I."/>
            <person name="Nakamura K."/>
            <person name="Hayashi T."/>
            <person name="Katayama T."/>
            <person name="Uemura T."/>
            <person name="Hattori Y."/>
        </authorList>
    </citation>
    <scope>NUCLEOTIDE SEQUENCE [LARGE SCALE GENOMIC DNA]</scope>
    <source>
        <strain evidence="5 6">KH-74</strain>
    </source>
</reference>
<dbReference type="Gene3D" id="3.30.160.810">
    <property type="match status" value="1"/>
</dbReference>
<dbReference type="AlphaFoldDB" id="A0AAV5RUG2"/>
<sequence>MMYTGLSNAWAGLGRRGVSAQLHSLRHYAARPQLTAASVASTIKTVAPPINQCKEAAFKRKWLARRCGAVVQKVGMLPYFDEATGDRIAATVLKLDNVEVMLHRTPETDGYYGCQVGYGDKNPRNVSRQLLGHYAATMVNPKAAVAEFKVASSEGLLPLGTLMKPSFFAPGQYLDVRSVSKGKGFAGVMKKYHFKGLRASHGTSVMHRHGGSYGMNQDPGRVLPGKKMPGRMGGINVTMQNVQVLKVDDANNVIWVKGSVPGANGSIVRIQDAIKKQPVEKK</sequence>
<evidence type="ECO:0000313" key="5">
    <source>
        <dbReference type="EMBL" id="GMM55065.1"/>
    </source>
</evidence>
<dbReference type="EMBL" id="BTGD01000003">
    <property type="protein sequence ID" value="GMM55065.1"/>
    <property type="molecule type" value="Genomic_DNA"/>
</dbReference>
<dbReference type="Proteomes" id="UP001377567">
    <property type="component" value="Unassembled WGS sequence"/>
</dbReference>
<evidence type="ECO:0000313" key="6">
    <source>
        <dbReference type="Proteomes" id="UP001377567"/>
    </source>
</evidence>
<evidence type="ECO:0000256" key="3">
    <source>
        <dbReference type="ARBA" id="ARBA00023274"/>
    </source>
</evidence>
<dbReference type="InterPro" id="IPR019927">
    <property type="entry name" value="Ribosomal_uL3_bac/org-type"/>
</dbReference>
<dbReference type="Gene3D" id="2.40.30.10">
    <property type="entry name" value="Translation factors"/>
    <property type="match status" value="1"/>
</dbReference>
<accession>A0AAV5RUG2</accession>
<dbReference type="NCBIfam" id="TIGR03625">
    <property type="entry name" value="L3_bact"/>
    <property type="match status" value="1"/>
</dbReference>
<dbReference type="PANTHER" id="PTHR11229:SF8">
    <property type="entry name" value="LARGE RIBOSOMAL SUBUNIT PROTEIN UL3M"/>
    <property type="match status" value="1"/>
</dbReference>
<name>A0AAV5RUG2_MAUHU</name>
<evidence type="ECO:0000256" key="2">
    <source>
        <dbReference type="ARBA" id="ARBA00022980"/>
    </source>
</evidence>
<keyword evidence="6" id="KW-1185">Reference proteome</keyword>
<keyword evidence="3" id="KW-0687">Ribonucleoprotein</keyword>
<keyword evidence="2 5" id="KW-0689">Ribosomal protein</keyword>
<gene>
    <name evidence="5" type="ORF">DAKH74_016810</name>
</gene>